<name>A0AAN7SE06_9COLE</name>
<evidence type="ECO:0000313" key="2">
    <source>
        <dbReference type="EMBL" id="KAK4887206.1"/>
    </source>
</evidence>
<protein>
    <recommendedName>
        <fullName evidence="1">Mutator-like transposase domain-containing protein</fullName>
    </recommendedName>
</protein>
<keyword evidence="3" id="KW-1185">Reference proteome</keyword>
<organism evidence="2 3">
    <name type="scientific">Aquatica leii</name>
    <dbReference type="NCBI Taxonomy" id="1421715"/>
    <lineage>
        <taxon>Eukaryota</taxon>
        <taxon>Metazoa</taxon>
        <taxon>Ecdysozoa</taxon>
        <taxon>Arthropoda</taxon>
        <taxon>Hexapoda</taxon>
        <taxon>Insecta</taxon>
        <taxon>Pterygota</taxon>
        <taxon>Neoptera</taxon>
        <taxon>Endopterygota</taxon>
        <taxon>Coleoptera</taxon>
        <taxon>Polyphaga</taxon>
        <taxon>Elateriformia</taxon>
        <taxon>Elateroidea</taxon>
        <taxon>Lampyridae</taxon>
        <taxon>Luciolinae</taxon>
        <taxon>Aquatica</taxon>
    </lineage>
</organism>
<dbReference type="InterPro" id="IPR049012">
    <property type="entry name" value="Mutator_transp_dom"/>
</dbReference>
<accession>A0AAN7SE06</accession>
<dbReference type="Pfam" id="PF20700">
    <property type="entry name" value="Mutator"/>
    <property type="match status" value="1"/>
</dbReference>
<evidence type="ECO:0000313" key="3">
    <source>
        <dbReference type="Proteomes" id="UP001353858"/>
    </source>
</evidence>
<dbReference type="AlphaFoldDB" id="A0AAN7SE06"/>
<reference evidence="3" key="1">
    <citation type="submission" date="2023-01" db="EMBL/GenBank/DDBJ databases">
        <title>Key to firefly adult light organ development and bioluminescence: homeobox transcription factors regulate luciferase expression and transportation to peroxisome.</title>
        <authorList>
            <person name="Fu X."/>
        </authorList>
    </citation>
    <scope>NUCLEOTIDE SEQUENCE [LARGE SCALE GENOMIC DNA]</scope>
</reference>
<sequence>MSYFFNQLQQIKHEGKFLENKTYTLHNHLILRFGCFLSDLSFISEKIEELRSIFTFKCSICNITERIKTENPDDGIPQGTINISAVAGSVATGIKYCQLSELLAALDIPCMTNKTYSKSHEILCEAVDKENECLMRNAANEEARLAKECGKVTESAVPIISVIVDGAWSAQEKSRRMMLRKAKKTKLISNVKNLSIPSYLEDYPKMRFATADDDYGMVDENIEPDLPKDEYDSRVSQFLKKLENIDRKKIEEGTYVNTIKK</sequence>
<feature type="domain" description="Mutator-like transposase" evidence="1">
    <location>
        <begin position="20"/>
        <end position="171"/>
    </location>
</feature>
<gene>
    <name evidence="2" type="ORF">RN001_003477</name>
</gene>
<evidence type="ECO:0000259" key="1">
    <source>
        <dbReference type="Pfam" id="PF20700"/>
    </source>
</evidence>
<proteinExistence type="predicted"/>
<comment type="caution">
    <text evidence="2">The sequence shown here is derived from an EMBL/GenBank/DDBJ whole genome shotgun (WGS) entry which is preliminary data.</text>
</comment>
<dbReference type="EMBL" id="JARPUR010000001">
    <property type="protein sequence ID" value="KAK4887206.1"/>
    <property type="molecule type" value="Genomic_DNA"/>
</dbReference>
<dbReference type="Proteomes" id="UP001353858">
    <property type="component" value="Unassembled WGS sequence"/>
</dbReference>